<evidence type="ECO:0000313" key="1">
    <source>
        <dbReference type="EMBL" id="KKW30914.1"/>
    </source>
</evidence>
<dbReference type="EMBL" id="LCRD01000001">
    <property type="protein sequence ID" value="KKW30914.1"/>
    <property type="molecule type" value="Genomic_DNA"/>
</dbReference>
<keyword evidence="1" id="KW-0808">Transferase</keyword>
<proteinExistence type="predicted"/>
<organism evidence="1 2">
    <name type="scientific">Candidatus Uhrbacteria bacterium GW2011_GWD2_52_7</name>
    <dbReference type="NCBI Taxonomy" id="1618989"/>
    <lineage>
        <taxon>Bacteria</taxon>
        <taxon>Candidatus Uhriibacteriota</taxon>
    </lineage>
</organism>
<dbReference type="SUPFAM" id="SSF53448">
    <property type="entry name" value="Nucleotide-diphospho-sugar transferases"/>
    <property type="match status" value="1"/>
</dbReference>
<dbReference type="Gene3D" id="3.90.550.10">
    <property type="entry name" value="Spore Coat Polysaccharide Biosynthesis Protein SpsA, Chain A"/>
    <property type="match status" value="1"/>
</dbReference>
<dbReference type="InterPro" id="IPR029044">
    <property type="entry name" value="Nucleotide-diphossugar_trans"/>
</dbReference>
<dbReference type="AlphaFoldDB" id="A0A0G2AEK7"/>
<protein>
    <submittedName>
        <fullName evidence="1">Nucleotidyl transferase</fullName>
    </submittedName>
</protein>
<accession>A0A0G2AEK7</accession>
<dbReference type="GO" id="GO:0016740">
    <property type="term" value="F:transferase activity"/>
    <property type="evidence" value="ECO:0007669"/>
    <property type="project" value="UniProtKB-KW"/>
</dbReference>
<reference evidence="1 2" key="1">
    <citation type="journal article" date="2015" name="Nature">
        <title>rRNA introns, odd ribosomes, and small enigmatic genomes across a large radiation of phyla.</title>
        <authorList>
            <person name="Brown C.T."/>
            <person name="Hug L.A."/>
            <person name="Thomas B.C."/>
            <person name="Sharon I."/>
            <person name="Castelle C.J."/>
            <person name="Singh A."/>
            <person name="Wilkins M.J."/>
            <person name="Williams K.H."/>
            <person name="Banfield J.F."/>
        </authorList>
    </citation>
    <scope>NUCLEOTIDE SEQUENCE [LARGE SCALE GENOMIC DNA]</scope>
</reference>
<gene>
    <name evidence="1" type="ORF">UY72_C0001G0026</name>
</gene>
<dbReference type="Proteomes" id="UP000034846">
    <property type="component" value="Unassembled WGS sequence"/>
</dbReference>
<name>A0A0G2AEK7_9BACT</name>
<comment type="caution">
    <text evidence="1">The sequence shown here is derived from an EMBL/GenBank/DDBJ whole genome shotgun (WGS) entry which is preliminary data.</text>
</comment>
<evidence type="ECO:0000313" key="2">
    <source>
        <dbReference type="Proteomes" id="UP000034846"/>
    </source>
</evidence>
<sequence length="139" mass="15045">MIGSFRLRAADPKWSFARTGPGGLVEETAEKVQISDNALTGFYHFSRAGDFFEAAAAAVAAGETARGEFYVAPLYNRLIAAGRRFVLDPVSELVPLGTPEEVAAFGKTTSSMLTVLRSMHEARRVTMSSNLSEFFTESS</sequence>